<dbReference type="KEGG" id="tsu:Tresu_2213"/>
<name>F2NTM3_TRES6</name>
<accession>F2NTM3</accession>
<dbReference type="AlphaFoldDB" id="F2NTM3"/>
<organism evidence="2 3">
    <name type="scientific">Treponema succinifaciens (strain ATCC 33096 / DSM 2489 / 6091)</name>
    <dbReference type="NCBI Taxonomy" id="869209"/>
    <lineage>
        <taxon>Bacteria</taxon>
        <taxon>Pseudomonadati</taxon>
        <taxon>Spirochaetota</taxon>
        <taxon>Spirochaetia</taxon>
        <taxon>Spirochaetales</taxon>
        <taxon>Treponemataceae</taxon>
        <taxon>Treponema</taxon>
    </lineage>
</organism>
<evidence type="ECO:0000313" key="3">
    <source>
        <dbReference type="Proteomes" id="UP000006852"/>
    </source>
</evidence>
<dbReference type="GeneID" id="302999333"/>
<dbReference type="HOGENOM" id="CLU_045945_4_2_12"/>
<feature type="domain" description="HTH merR-type" evidence="1">
    <location>
        <begin position="1"/>
        <end position="73"/>
    </location>
</feature>
<dbReference type="GO" id="GO:0003677">
    <property type="term" value="F:DNA binding"/>
    <property type="evidence" value="ECO:0007669"/>
    <property type="project" value="InterPro"/>
</dbReference>
<dbReference type="InterPro" id="IPR009061">
    <property type="entry name" value="DNA-bd_dom_put_sf"/>
</dbReference>
<dbReference type="OrthoDB" id="9811174at2"/>
<dbReference type="PROSITE" id="PS50937">
    <property type="entry name" value="HTH_MERR_2"/>
    <property type="match status" value="1"/>
</dbReference>
<proteinExistence type="predicted"/>
<reference evidence="3" key="2">
    <citation type="submission" date="2011-04" db="EMBL/GenBank/DDBJ databases">
        <title>The complete genome of chromosome of Treponema succinifaciens DSM 2489.</title>
        <authorList>
            <person name="Lucas S."/>
            <person name="Copeland A."/>
            <person name="Lapidus A."/>
            <person name="Bruce D."/>
            <person name="Goodwin L."/>
            <person name="Pitluck S."/>
            <person name="Peters L."/>
            <person name="Kyrpides N."/>
            <person name="Mavromatis K."/>
            <person name="Ivanova N."/>
            <person name="Ovchinnikova G."/>
            <person name="Teshima H."/>
            <person name="Detter J.C."/>
            <person name="Tapia R."/>
            <person name="Han C."/>
            <person name="Land M."/>
            <person name="Hauser L."/>
            <person name="Markowitz V."/>
            <person name="Cheng J.-F."/>
            <person name="Hugenholtz P."/>
            <person name="Woyke T."/>
            <person name="Wu D."/>
            <person name="Gronow S."/>
            <person name="Wellnitz S."/>
            <person name="Brambilla E."/>
            <person name="Klenk H.-P."/>
            <person name="Eisen J.A."/>
        </authorList>
    </citation>
    <scope>NUCLEOTIDE SEQUENCE [LARGE SCALE GENOMIC DNA]</scope>
    <source>
        <strain evidence="3">ATCC 33096 / DSM 2489 / 6091</strain>
    </source>
</reference>
<dbReference type="Proteomes" id="UP000006852">
    <property type="component" value="Chromosome"/>
</dbReference>
<dbReference type="SMART" id="SM00422">
    <property type="entry name" value="HTH_MERR"/>
    <property type="match status" value="1"/>
</dbReference>
<dbReference type="eggNOG" id="COG0789">
    <property type="taxonomic scope" value="Bacteria"/>
</dbReference>
<protein>
    <submittedName>
        <fullName evidence="2">Regulatory protein MerR</fullName>
    </submittedName>
</protein>
<dbReference type="InterPro" id="IPR000551">
    <property type="entry name" value="MerR-type_HTH_dom"/>
</dbReference>
<dbReference type="Pfam" id="PF13411">
    <property type="entry name" value="MerR_1"/>
    <property type="match status" value="1"/>
</dbReference>
<gene>
    <name evidence="2" type="ordered locus">Tresu_2213</name>
</gene>
<dbReference type="CDD" id="cd04765">
    <property type="entry name" value="HTH_MlrA-like_sg2"/>
    <property type="match status" value="1"/>
</dbReference>
<evidence type="ECO:0000259" key="1">
    <source>
        <dbReference type="PROSITE" id="PS50937"/>
    </source>
</evidence>
<dbReference type="RefSeq" id="WP_013702334.1">
    <property type="nucleotide sequence ID" value="NC_015385.1"/>
</dbReference>
<dbReference type="GO" id="GO:0006355">
    <property type="term" value="P:regulation of DNA-templated transcription"/>
    <property type="evidence" value="ECO:0007669"/>
    <property type="project" value="InterPro"/>
</dbReference>
<keyword evidence="3" id="KW-1185">Reference proteome</keyword>
<sequence length="111" mass="13121">MAQYSIGQVEKITGVKQHVLRYWEETVPGFAPRKDYSGRRIYSQRDVEIVLRLKYLIYVKKFTIEGAKNQIIEDAENVQNNPDAVMEIRKIRADLSELFFEIQKAKRQEEN</sequence>
<dbReference type="Gene3D" id="1.10.1660.10">
    <property type="match status" value="1"/>
</dbReference>
<dbReference type="EMBL" id="CP002631">
    <property type="protein sequence ID" value="AEB15082.1"/>
    <property type="molecule type" value="Genomic_DNA"/>
</dbReference>
<dbReference type="SUPFAM" id="SSF46955">
    <property type="entry name" value="Putative DNA-binding domain"/>
    <property type="match status" value="1"/>
</dbReference>
<dbReference type="STRING" id="869209.Tresu_2213"/>
<reference evidence="2 3" key="1">
    <citation type="journal article" date="2011" name="Stand. Genomic Sci.">
        <title>Complete genome sequence of Treponema succinifaciens type strain (6091).</title>
        <authorList>
            <person name="Han C."/>
            <person name="Gronow S."/>
            <person name="Teshima H."/>
            <person name="Lapidus A."/>
            <person name="Nolan M."/>
            <person name="Lucas S."/>
            <person name="Hammon N."/>
            <person name="Deshpande S."/>
            <person name="Cheng J.F."/>
            <person name="Zeytun A."/>
            <person name="Tapia R."/>
            <person name="Goodwin L."/>
            <person name="Pitluck S."/>
            <person name="Liolios K."/>
            <person name="Pagani I."/>
            <person name="Ivanova N."/>
            <person name="Mavromatis K."/>
            <person name="Mikhailova N."/>
            <person name="Huntemann M."/>
            <person name="Pati A."/>
            <person name="Chen A."/>
            <person name="Palaniappan K."/>
            <person name="Land M."/>
            <person name="Hauser L."/>
            <person name="Brambilla E.M."/>
            <person name="Rohde M."/>
            <person name="Goker M."/>
            <person name="Woyke T."/>
            <person name="Bristow J."/>
            <person name="Eisen J.A."/>
            <person name="Markowitz V."/>
            <person name="Hugenholtz P."/>
            <person name="Kyrpides N.C."/>
            <person name="Klenk H.P."/>
            <person name="Detter J.C."/>
        </authorList>
    </citation>
    <scope>NUCLEOTIDE SEQUENCE [LARGE SCALE GENOMIC DNA]</scope>
    <source>
        <strain evidence="3">ATCC 33096 / DSM 2489 / 6091</strain>
    </source>
</reference>
<evidence type="ECO:0000313" key="2">
    <source>
        <dbReference type="EMBL" id="AEB15082.1"/>
    </source>
</evidence>